<dbReference type="Gene3D" id="3.10.450.50">
    <property type="match status" value="1"/>
</dbReference>
<dbReference type="Proteomes" id="UP000603904">
    <property type="component" value="Unassembled WGS sequence"/>
</dbReference>
<comment type="caution">
    <text evidence="2">The sequence shown here is derived from an EMBL/GenBank/DDBJ whole genome shotgun (WGS) entry which is preliminary data.</text>
</comment>
<feature type="domain" description="SnoaL-like" evidence="1">
    <location>
        <begin position="9"/>
        <end position="102"/>
    </location>
</feature>
<sequence>MSATVPAVVDRYFEADARRDIDAIVGLFTGDAVVVDEGETRRGTAEIRAWQEGPASRYQYTTEVLGAEVLDAGDVLVTARLTGDFPGGTAELTWRFTLAGDRVSRLRIAP</sequence>
<accession>A0ABQ4GB84</accession>
<name>A0ABQ4GB84_9ACTN</name>
<dbReference type="InterPro" id="IPR037401">
    <property type="entry name" value="SnoaL-like"/>
</dbReference>
<evidence type="ECO:0000313" key="3">
    <source>
        <dbReference type="Proteomes" id="UP000603904"/>
    </source>
</evidence>
<evidence type="ECO:0000259" key="1">
    <source>
        <dbReference type="Pfam" id="PF12680"/>
    </source>
</evidence>
<gene>
    <name evidence="2" type="ORF">Mco01_72970</name>
</gene>
<dbReference type="InterPro" id="IPR032710">
    <property type="entry name" value="NTF2-like_dom_sf"/>
</dbReference>
<dbReference type="RefSeq" id="WP_204061298.1">
    <property type="nucleotide sequence ID" value="NZ_BAAAGP010000047.1"/>
</dbReference>
<proteinExistence type="predicted"/>
<keyword evidence="3" id="KW-1185">Reference proteome</keyword>
<reference evidence="2 3" key="1">
    <citation type="submission" date="2021-01" db="EMBL/GenBank/DDBJ databases">
        <title>Whole genome shotgun sequence of Microbispora corallina NBRC 16416.</title>
        <authorList>
            <person name="Komaki H."/>
            <person name="Tamura T."/>
        </authorList>
    </citation>
    <scope>NUCLEOTIDE SEQUENCE [LARGE SCALE GENOMIC DNA]</scope>
    <source>
        <strain evidence="2 3">NBRC 16416</strain>
    </source>
</reference>
<organism evidence="2 3">
    <name type="scientific">Microbispora corallina</name>
    <dbReference type="NCBI Taxonomy" id="83302"/>
    <lineage>
        <taxon>Bacteria</taxon>
        <taxon>Bacillati</taxon>
        <taxon>Actinomycetota</taxon>
        <taxon>Actinomycetes</taxon>
        <taxon>Streptosporangiales</taxon>
        <taxon>Streptosporangiaceae</taxon>
        <taxon>Microbispora</taxon>
    </lineage>
</organism>
<dbReference type="SUPFAM" id="SSF54427">
    <property type="entry name" value="NTF2-like"/>
    <property type="match status" value="1"/>
</dbReference>
<evidence type="ECO:0000313" key="2">
    <source>
        <dbReference type="EMBL" id="GIH44297.1"/>
    </source>
</evidence>
<protein>
    <recommendedName>
        <fullName evidence="1">SnoaL-like domain-containing protein</fullName>
    </recommendedName>
</protein>
<dbReference type="EMBL" id="BOOC01000056">
    <property type="protein sequence ID" value="GIH44297.1"/>
    <property type="molecule type" value="Genomic_DNA"/>
</dbReference>
<dbReference type="Pfam" id="PF12680">
    <property type="entry name" value="SnoaL_2"/>
    <property type="match status" value="1"/>
</dbReference>